<name>A0ABQ5D5Q0_9ASTR</name>
<protein>
    <submittedName>
        <fullName evidence="1">Uncharacterized protein</fullName>
    </submittedName>
</protein>
<sequence>MLLESTTSFAAKVEKRYNIRSEVAEAKGAIRVCSCFLSLSFINNDADVTYGGMNDMTRLDYLHEPAVLHEIYNYTLKKGEEANSCLSRSNNIFNSQDVSQAGSSFTTFSHAKVLKLVQVVPPETTIRLTFQNVLQEHVKVLISNTVSLDRAFENDNGTILSTVICCSKNMTGRDCIRLGEELAVVAHSSPIFP</sequence>
<gene>
    <name evidence="1" type="ORF">Tco_0924747</name>
</gene>
<keyword evidence="2" id="KW-1185">Reference proteome</keyword>
<comment type="caution">
    <text evidence="1">The sequence shown here is derived from an EMBL/GenBank/DDBJ whole genome shotgun (WGS) entry which is preliminary data.</text>
</comment>
<dbReference type="EMBL" id="BQNB010014953">
    <property type="protein sequence ID" value="GJT34328.1"/>
    <property type="molecule type" value="Genomic_DNA"/>
</dbReference>
<proteinExistence type="predicted"/>
<accession>A0ABQ5D5Q0</accession>
<organism evidence="1 2">
    <name type="scientific">Tanacetum coccineum</name>
    <dbReference type="NCBI Taxonomy" id="301880"/>
    <lineage>
        <taxon>Eukaryota</taxon>
        <taxon>Viridiplantae</taxon>
        <taxon>Streptophyta</taxon>
        <taxon>Embryophyta</taxon>
        <taxon>Tracheophyta</taxon>
        <taxon>Spermatophyta</taxon>
        <taxon>Magnoliopsida</taxon>
        <taxon>eudicotyledons</taxon>
        <taxon>Gunneridae</taxon>
        <taxon>Pentapetalae</taxon>
        <taxon>asterids</taxon>
        <taxon>campanulids</taxon>
        <taxon>Asterales</taxon>
        <taxon>Asteraceae</taxon>
        <taxon>Asteroideae</taxon>
        <taxon>Anthemideae</taxon>
        <taxon>Anthemidinae</taxon>
        <taxon>Tanacetum</taxon>
    </lineage>
</organism>
<dbReference type="Proteomes" id="UP001151760">
    <property type="component" value="Unassembled WGS sequence"/>
</dbReference>
<evidence type="ECO:0000313" key="2">
    <source>
        <dbReference type="Proteomes" id="UP001151760"/>
    </source>
</evidence>
<reference evidence="1" key="1">
    <citation type="journal article" date="2022" name="Int. J. Mol. Sci.">
        <title>Draft Genome of Tanacetum Coccineum: Genomic Comparison of Closely Related Tanacetum-Family Plants.</title>
        <authorList>
            <person name="Yamashiro T."/>
            <person name="Shiraishi A."/>
            <person name="Nakayama K."/>
            <person name="Satake H."/>
        </authorList>
    </citation>
    <scope>NUCLEOTIDE SEQUENCE</scope>
</reference>
<reference evidence="1" key="2">
    <citation type="submission" date="2022-01" db="EMBL/GenBank/DDBJ databases">
        <authorList>
            <person name="Yamashiro T."/>
            <person name="Shiraishi A."/>
            <person name="Satake H."/>
            <person name="Nakayama K."/>
        </authorList>
    </citation>
    <scope>NUCLEOTIDE SEQUENCE</scope>
</reference>
<evidence type="ECO:0000313" key="1">
    <source>
        <dbReference type="EMBL" id="GJT34328.1"/>
    </source>
</evidence>